<dbReference type="GO" id="GO:0008408">
    <property type="term" value="F:3'-5' exonuclease activity"/>
    <property type="evidence" value="ECO:0007669"/>
    <property type="project" value="TreeGrafter"/>
</dbReference>
<evidence type="ECO:0000313" key="3">
    <source>
        <dbReference type="EMBL" id="MSS83259.1"/>
    </source>
</evidence>
<comment type="caution">
    <text evidence="3">The sequence shown here is derived from an EMBL/GenBank/DDBJ whole genome shotgun (WGS) entry which is preliminary data.</text>
</comment>
<gene>
    <name evidence="3" type="ORF">FYJ24_00445</name>
</gene>
<feature type="domain" description="Exonuclease" evidence="2">
    <location>
        <begin position="44"/>
        <end position="209"/>
    </location>
</feature>
<protein>
    <submittedName>
        <fullName evidence="3">3'-5' exonuclease</fullName>
    </submittedName>
</protein>
<dbReference type="InterPro" id="IPR036397">
    <property type="entry name" value="RNaseH_sf"/>
</dbReference>
<proteinExistence type="predicted"/>
<dbReference type="GO" id="GO:0005829">
    <property type="term" value="C:cytosol"/>
    <property type="evidence" value="ECO:0007669"/>
    <property type="project" value="TreeGrafter"/>
</dbReference>
<organism evidence="3 4">
    <name type="scientific">Scrofimicrobium canadense</name>
    <dbReference type="NCBI Taxonomy" id="2652290"/>
    <lineage>
        <taxon>Bacteria</taxon>
        <taxon>Bacillati</taxon>
        <taxon>Actinomycetota</taxon>
        <taxon>Actinomycetes</taxon>
        <taxon>Actinomycetales</taxon>
        <taxon>Actinomycetaceae</taxon>
        <taxon>Scrofimicrobium</taxon>
    </lineage>
</organism>
<evidence type="ECO:0000259" key="2">
    <source>
        <dbReference type="SMART" id="SM00479"/>
    </source>
</evidence>
<dbReference type="Pfam" id="PF00929">
    <property type="entry name" value="RNase_T"/>
    <property type="match status" value="1"/>
</dbReference>
<dbReference type="CDD" id="cd06130">
    <property type="entry name" value="DNA_pol_III_epsilon_like"/>
    <property type="match status" value="1"/>
</dbReference>
<dbReference type="FunFam" id="3.30.420.10:FF:000045">
    <property type="entry name" value="3'-5' exonuclease DinG"/>
    <property type="match status" value="1"/>
</dbReference>
<dbReference type="InterPro" id="IPR013520">
    <property type="entry name" value="Ribonucl_H"/>
</dbReference>
<dbReference type="Gene3D" id="3.30.420.10">
    <property type="entry name" value="Ribonuclease H-like superfamily/Ribonuclease H"/>
    <property type="match status" value="1"/>
</dbReference>
<evidence type="ECO:0000256" key="1">
    <source>
        <dbReference type="ARBA" id="ARBA00022839"/>
    </source>
</evidence>
<reference evidence="3 4" key="1">
    <citation type="submission" date="2019-08" db="EMBL/GenBank/DDBJ databases">
        <title>In-depth cultivation of the pig gut microbiome towards novel bacterial diversity and tailored functional studies.</title>
        <authorList>
            <person name="Wylensek D."/>
            <person name="Hitch T.C.A."/>
            <person name="Clavel T."/>
        </authorList>
    </citation>
    <scope>NUCLEOTIDE SEQUENCE [LARGE SCALE GENOMIC DNA]</scope>
    <source>
        <strain evidence="3 4">WB03_NA08</strain>
    </source>
</reference>
<keyword evidence="1 3" id="KW-0269">Exonuclease</keyword>
<keyword evidence="1 3" id="KW-0378">Hydrolase</keyword>
<accession>A0A6N7VNH6</accession>
<dbReference type="AlphaFoldDB" id="A0A6N7VNH6"/>
<dbReference type="PANTHER" id="PTHR30231">
    <property type="entry name" value="DNA POLYMERASE III SUBUNIT EPSILON"/>
    <property type="match status" value="1"/>
</dbReference>
<dbReference type="SUPFAM" id="SSF53098">
    <property type="entry name" value="Ribonuclease H-like"/>
    <property type="match status" value="1"/>
</dbReference>
<sequence length="231" mass="25076">MYANNCPTFTAKDTWEYLAQPPWRRFHEFSGALYCCGGGKMSLNFTAIDFETANGTRGSVCAVGAVKVKDGAVVDTFTSLVNPPDSGGFSSFNISIHGIRPEHVIDAPRWPVLWPDLLDFVGPDALVAHNAAFDRSVWKAACALTGLHDPEPPFYCTVKLARRLLALPSHKLPLVAKALDLPDFSHHDATADAQACALIGIELSRRSGIHSVQEFGNPVGMTPRSRTASKR</sequence>
<keyword evidence="1 3" id="KW-0540">Nuclease</keyword>
<dbReference type="GO" id="GO:0003676">
    <property type="term" value="F:nucleic acid binding"/>
    <property type="evidence" value="ECO:0007669"/>
    <property type="project" value="InterPro"/>
</dbReference>
<name>A0A6N7VNH6_9ACTO</name>
<evidence type="ECO:0000313" key="4">
    <source>
        <dbReference type="Proteomes" id="UP000470875"/>
    </source>
</evidence>
<dbReference type="InterPro" id="IPR012337">
    <property type="entry name" value="RNaseH-like_sf"/>
</dbReference>
<keyword evidence="4" id="KW-1185">Reference proteome</keyword>
<dbReference type="EMBL" id="VULO01000001">
    <property type="protein sequence ID" value="MSS83259.1"/>
    <property type="molecule type" value="Genomic_DNA"/>
</dbReference>
<dbReference type="PANTHER" id="PTHR30231:SF42">
    <property type="entry name" value="EXONUCLEASE"/>
    <property type="match status" value="1"/>
</dbReference>
<dbReference type="Proteomes" id="UP000470875">
    <property type="component" value="Unassembled WGS sequence"/>
</dbReference>
<dbReference type="SMART" id="SM00479">
    <property type="entry name" value="EXOIII"/>
    <property type="match status" value="1"/>
</dbReference>